<feature type="domain" description="PAS" evidence="7">
    <location>
        <begin position="674"/>
        <end position="744"/>
    </location>
</feature>
<evidence type="ECO:0000256" key="4">
    <source>
        <dbReference type="ARBA" id="ARBA00022679"/>
    </source>
</evidence>
<dbReference type="InterPro" id="IPR003594">
    <property type="entry name" value="HATPase_dom"/>
</dbReference>
<feature type="domain" description="PAC" evidence="8">
    <location>
        <begin position="359"/>
        <end position="411"/>
    </location>
</feature>
<dbReference type="InterPro" id="IPR005467">
    <property type="entry name" value="His_kinase_dom"/>
</dbReference>
<keyword evidence="5" id="KW-0418">Kinase</keyword>
<keyword evidence="4" id="KW-0808">Transferase</keyword>
<dbReference type="SUPFAM" id="SSF55874">
    <property type="entry name" value="ATPase domain of HSP90 chaperone/DNA topoisomerase II/histidine kinase"/>
    <property type="match status" value="1"/>
</dbReference>
<dbReference type="PANTHER" id="PTHR43304">
    <property type="entry name" value="PHYTOCHROME-LIKE PROTEIN CPH1"/>
    <property type="match status" value="1"/>
</dbReference>
<evidence type="ECO:0000313" key="10">
    <source>
        <dbReference type="Proteomes" id="UP001596405"/>
    </source>
</evidence>
<dbReference type="PROSITE" id="PS50109">
    <property type="entry name" value="HIS_KIN"/>
    <property type="match status" value="1"/>
</dbReference>
<feature type="domain" description="PAC" evidence="8">
    <location>
        <begin position="230"/>
        <end position="282"/>
    </location>
</feature>
<dbReference type="SUPFAM" id="SSF55785">
    <property type="entry name" value="PYP-like sensor domain (PAS domain)"/>
    <property type="match status" value="5"/>
</dbReference>
<feature type="domain" description="PAS" evidence="7">
    <location>
        <begin position="412"/>
        <end position="448"/>
    </location>
</feature>
<comment type="catalytic activity">
    <reaction evidence="1">
        <text>ATP + protein L-histidine = ADP + protein N-phospho-L-histidine.</text>
        <dbReference type="EC" id="2.7.13.3"/>
    </reaction>
</comment>
<dbReference type="PROSITE" id="PS50112">
    <property type="entry name" value="PAS"/>
    <property type="match status" value="5"/>
</dbReference>
<accession>A0ABW2DKQ3</accession>
<feature type="domain" description="PAS" evidence="7">
    <location>
        <begin position="801"/>
        <end position="872"/>
    </location>
</feature>
<dbReference type="InterPro" id="IPR000700">
    <property type="entry name" value="PAS-assoc_C"/>
</dbReference>
<dbReference type="InterPro" id="IPR036890">
    <property type="entry name" value="HATPase_C_sf"/>
</dbReference>
<dbReference type="Gene3D" id="3.30.450.20">
    <property type="entry name" value="PAS domain"/>
    <property type="match status" value="7"/>
</dbReference>
<dbReference type="InterPro" id="IPR036097">
    <property type="entry name" value="HisK_dim/P_sf"/>
</dbReference>
<reference evidence="10" key="1">
    <citation type="journal article" date="2019" name="Int. J. Syst. Evol. Microbiol.">
        <title>The Global Catalogue of Microorganisms (GCM) 10K type strain sequencing project: providing services to taxonomists for standard genome sequencing and annotation.</title>
        <authorList>
            <consortium name="The Broad Institute Genomics Platform"/>
            <consortium name="The Broad Institute Genome Sequencing Center for Infectious Disease"/>
            <person name="Wu L."/>
            <person name="Ma J."/>
        </authorList>
    </citation>
    <scope>NUCLEOTIDE SEQUENCE [LARGE SCALE GENOMIC DNA]</scope>
    <source>
        <strain evidence="10">CGMCC 4.7393</strain>
    </source>
</reference>
<dbReference type="NCBIfam" id="TIGR00229">
    <property type="entry name" value="sensory_box"/>
    <property type="match status" value="5"/>
</dbReference>
<dbReference type="Gene3D" id="3.30.565.10">
    <property type="entry name" value="Histidine kinase-like ATPase, C-terminal domain"/>
    <property type="match status" value="1"/>
</dbReference>
<dbReference type="InterPro" id="IPR000014">
    <property type="entry name" value="PAS"/>
</dbReference>
<dbReference type="SMART" id="SM00091">
    <property type="entry name" value="PAS"/>
    <property type="match status" value="6"/>
</dbReference>
<evidence type="ECO:0000256" key="2">
    <source>
        <dbReference type="ARBA" id="ARBA00012438"/>
    </source>
</evidence>
<dbReference type="Pfam" id="PF08447">
    <property type="entry name" value="PAS_3"/>
    <property type="match status" value="5"/>
</dbReference>
<evidence type="ECO:0000259" key="8">
    <source>
        <dbReference type="PROSITE" id="PS50113"/>
    </source>
</evidence>
<feature type="domain" description="PAC" evidence="8">
    <location>
        <begin position="482"/>
        <end position="535"/>
    </location>
</feature>
<keyword evidence="3" id="KW-0597">Phosphoprotein</keyword>
<feature type="domain" description="PAC" evidence="8">
    <location>
        <begin position="747"/>
        <end position="800"/>
    </location>
</feature>
<dbReference type="Pfam" id="PF02518">
    <property type="entry name" value="HATPase_c"/>
    <property type="match status" value="1"/>
</dbReference>
<dbReference type="InterPro" id="IPR035965">
    <property type="entry name" value="PAS-like_dom_sf"/>
</dbReference>
<dbReference type="PANTHER" id="PTHR43304:SF1">
    <property type="entry name" value="PAC DOMAIN-CONTAINING PROTEIN"/>
    <property type="match status" value="1"/>
</dbReference>
<organism evidence="9 10">
    <name type="scientific">Rufibacter roseus</name>
    <dbReference type="NCBI Taxonomy" id="1567108"/>
    <lineage>
        <taxon>Bacteria</taxon>
        <taxon>Pseudomonadati</taxon>
        <taxon>Bacteroidota</taxon>
        <taxon>Cytophagia</taxon>
        <taxon>Cytophagales</taxon>
        <taxon>Hymenobacteraceae</taxon>
        <taxon>Rufibacter</taxon>
    </lineage>
</organism>
<dbReference type="EMBL" id="JBHSYQ010000003">
    <property type="protein sequence ID" value="MFC6997158.1"/>
    <property type="molecule type" value="Genomic_DNA"/>
</dbReference>
<dbReference type="InterPro" id="IPR052162">
    <property type="entry name" value="Sensor_kinase/Photoreceptor"/>
</dbReference>
<name>A0ABW2DKQ3_9BACT</name>
<dbReference type="SUPFAM" id="SSF47384">
    <property type="entry name" value="Homodimeric domain of signal transducing histidine kinase"/>
    <property type="match status" value="1"/>
</dbReference>
<feature type="domain" description="PAS" evidence="7">
    <location>
        <begin position="154"/>
        <end position="226"/>
    </location>
</feature>
<dbReference type="InterPro" id="IPR013655">
    <property type="entry name" value="PAS_fold_3"/>
</dbReference>
<feature type="domain" description="PAC" evidence="8">
    <location>
        <begin position="875"/>
        <end position="928"/>
    </location>
</feature>
<gene>
    <name evidence="9" type="ORF">ACFQHR_05950</name>
</gene>
<feature type="domain" description="PAS" evidence="7">
    <location>
        <begin position="283"/>
        <end position="355"/>
    </location>
</feature>
<dbReference type="InterPro" id="IPR001610">
    <property type="entry name" value="PAC"/>
</dbReference>
<protein>
    <recommendedName>
        <fullName evidence="2">histidine kinase</fullName>
        <ecNumber evidence="2">2.7.13.3</ecNumber>
    </recommendedName>
</protein>
<dbReference type="Proteomes" id="UP001596405">
    <property type="component" value="Unassembled WGS sequence"/>
</dbReference>
<comment type="caution">
    <text evidence="9">The sequence shown here is derived from an EMBL/GenBank/DDBJ whole genome shotgun (WGS) entry which is preliminary data.</text>
</comment>
<dbReference type="PROSITE" id="PS50113">
    <property type="entry name" value="PAC"/>
    <property type="match status" value="5"/>
</dbReference>
<evidence type="ECO:0000256" key="3">
    <source>
        <dbReference type="ARBA" id="ARBA00022553"/>
    </source>
</evidence>
<keyword evidence="10" id="KW-1185">Reference proteome</keyword>
<dbReference type="InterPro" id="IPR004358">
    <property type="entry name" value="Sig_transdc_His_kin-like_C"/>
</dbReference>
<dbReference type="PRINTS" id="PR00344">
    <property type="entry name" value="BCTRLSENSOR"/>
</dbReference>
<dbReference type="CDD" id="cd00130">
    <property type="entry name" value="PAS"/>
    <property type="match status" value="5"/>
</dbReference>
<evidence type="ECO:0000256" key="5">
    <source>
        <dbReference type="ARBA" id="ARBA00022777"/>
    </source>
</evidence>
<proteinExistence type="predicted"/>
<dbReference type="EC" id="2.7.13.3" evidence="2"/>
<dbReference type="RefSeq" id="WP_082882817.1">
    <property type="nucleotide sequence ID" value="NZ_JBHSYQ010000003.1"/>
</dbReference>
<evidence type="ECO:0000259" key="7">
    <source>
        <dbReference type="PROSITE" id="PS50112"/>
    </source>
</evidence>
<evidence type="ECO:0000256" key="1">
    <source>
        <dbReference type="ARBA" id="ARBA00000085"/>
    </source>
</evidence>
<evidence type="ECO:0000259" key="6">
    <source>
        <dbReference type="PROSITE" id="PS50109"/>
    </source>
</evidence>
<evidence type="ECO:0000313" key="9">
    <source>
        <dbReference type="EMBL" id="MFC6997158.1"/>
    </source>
</evidence>
<dbReference type="SMART" id="SM00086">
    <property type="entry name" value="PAC"/>
    <property type="match status" value="5"/>
</dbReference>
<sequence length="1161" mass="134271">MNSPSMNASTEPATALDLQVIFRALPGLYLVLSPDFIILEASEAYLQSTLKDRSIIGKYLFDAFPDNPDLPQANGVLNLKQSLEYARDNRVPHKMAPQRYDVTKATAQETEFEEKYWQPLNSPVLDSAGEVLYLIHQVEDITQLQKQRQEQEIATGNLQSFVEASGGVSWDYDIKSQKFYWGKSFEKIFGYSVSDAGESPSLWDERVHPEEYKKLRDSLNKAVNQQEKVWTGKYRFQKADGTYTQVMDHGYILYDDEGKPYRMLGTLVDIDRQQKHERLAKENLERFQLLAKATNDVIWDWNLKDDSIWWNEGFKVTFGYKQEDIEHDINSWYGRIHPDDAERVVLSIHHVIDNGGINWQDDYRFRKADGTYADIFDRGIIARDNNGSPIRMIGAMVDITEKNRYAAEIRASEQHVKALLEGIPEIAWVAHADGYIYYYNKAWYAYTGNTGPDDGWDGIVHPEDLAFTIERWSRALATGKEYVNEARLKRASDGQYRWFTMRATPLHDEQGNIQAWIGVDTDIQEQKDIQQHLLDRDEYVQRMLAQAPVQFAVIKGEDWVGDFATPQFKLLVGGRDIVGKPFKEALPELKDQGFFEILEDVYTNGKLHRGYEQPAYLDRKGNGELELGYFDFIYQPLFNADTTVEGVMILIVEVTEQVIAKQQAESLTAELKASHDRLTQVMDAMPHMTFTTQPDGYVTYYSQQWYEFLGGTRDTLSYWGWEDFIHPDDIEKTLSGWKKSLRTGEKFTIENRWRPNENVDYRWFLMRCVPVRGSNGEIIMWVGSQTDIQEQKEAQMALQESTEQFQFLAESMPQLVWTSDPNGFHDYFNKKWVEFTGYDLEASKGTQMWKNLLHPDDQTRAANRWQESLMTGKPYQIEYRFKRASDGEWRWFLARALPILDQEGNIVRWFGTCTDIEEQKRNEELLAETNKELHTINEDLDSFVYTASHDLKLPIINMAGIFHELIKNVTFHDSDAELLIGMFDKSLQQINATISDLSEIVKVQKNINANREKVQLTELVEEVKLSIQDMIQASDAKINVDFTQVPTLTFSRVNLKSIFYNLISNSVKYRSEARTPVVNISTHKEGDYVILTVQDNGMGMNMERHGPKMFQMFKRFHNHVAGSGLGLYIINRILQKNGGHITVQSQEGHGTTFTVYFKESY</sequence>
<dbReference type="SMART" id="SM00387">
    <property type="entry name" value="HATPase_c"/>
    <property type="match status" value="1"/>
</dbReference>
<feature type="domain" description="Histidine kinase" evidence="6">
    <location>
        <begin position="946"/>
        <end position="1161"/>
    </location>
</feature>